<dbReference type="Gene3D" id="2.60.40.1120">
    <property type="entry name" value="Carboxypeptidase-like, regulatory domain"/>
    <property type="match status" value="1"/>
</dbReference>
<proteinExistence type="predicted"/>
<dbReference type="Proteomes" id="UP001267426">
    <property type="component" value="Unassembled WGS sequence"/>
</dbReference>
<protein>
    <submittedName>
        <fullName evidence="2">Carboxypeptidase-like regulatory domain-containing protein</fullName>
    </submittedName>
</protein>
<dbReference type="InterPro" id="IPR008969">
    <property type="entry name" value="CarboxyPept-like_regulatory"/>
</dbReference>
<gene>
    <name evidence="2" type="ORF">RM540_16140</name>
</gene>
<keyword evidence="1" id="KW-0732">Signal</keyword>
<dbReference type="Pfam" id="PF13620">
    <property type="entry name" value="CarboxypepD_reg"/>
    <property type="match status" value="1"/>
</dbReference>
<sequence length="274" mass="28480">MRRLLPALAVLLLCADASAQRVVGVVTSGDAAVPGATVRLVSGADTVAATAADADGRFLIRAPGAGRYRLVVTAVGYGPATGEPFALSADASQVVDVDLRPAVGDLGGVAVEAGRRTPAQTLNGVGFYERRDRGMGRFFDRRQIEDRRPRKLTDLFAVLPGFVPLPQEGDVRISSINSIVRGTNCRPTIVVDGTVLRSFGDPIGSGSGLPTNPLFNLDAALGIDQVEAVEAYAHNGIPAQYGGTMSPCGAVLIWTRSYAEAADPGDSVARPPGQ</sequence>
<keyword evidence="3" id="KW-1185">Reference proteome</keyword>
<feature type="chain" id="PRO_5046314965" evidence="1">
    <location>
        <begin position="20"/>
        <end position="274"/>
    </location>
</feature>
<name>A0ABU3BVF7_9BACT</name>
<evidence type="ECO:0000313" key="3">
    <source>
        <dbReference type="Proteomes" id="UP001267426"/>
    </source>
</evidence>
<comment type="caution">
    <text evidence="2">The sequence shown here is derived from an EMBL/GenBank/DDBJ whole genome shotgun (WGS) entry which is preliminary data.</text>
</comment>
<dbReference type="RefSeq" id="WP_311666031.1">
    <property type="nucleotide sequence ID" value="NZ_JAVRHT010000075.1"/>
</dbReference>
<reference evidence="2 3" key="1">
    <citation type="submission" date="2023-09" db="EMBL/GenBank/DDBJ databases">
        <authorList>
            <person name="Rey-Velasco X."/>
        </authorList>
    </citation>
    <scope>NUCLEOTIDE SEQUENCE [LARGE SCALE GENOMIC DNA]</scope>
    <source>
        <strain evidence="2 3">F394</strain>
    </source>
</reference>
<dbReference type="SUPFAM" id="SSF49464">
    <property type="entry name" value="Carboxypeptidase regulatory domain-like"/>
    <property type="match status" value="1"/>
</dbReference>
<accession>A0ABU3BVF7</accession>
<evidence type="ECO:0000256" key="1">
    <source>
        <dbReference type="SAM" id="SignalP"/>
    </source>
</evidence>
<feature type="signal peptide" evidence="1">
    <location>
        <begin position="1"/>
        <end position="19"/>
    </location>
</feature>
<evidence type="ECO:0000313" key="2">
    <source>
        <dbReference type="EMBL" id="MDT0633285.1"/>
    </source>
</evidence>
<dbReference type="EMBL" id="JAVRHT010000075">
    <property type="protein sequence ID" value="MDT0633285.1"/>
    <property type="molecule type" value="Genomic_DNA"/>
</dbReference>
<organism evidence="2 3">
    <name type="scientific">Rubrivirga litoralis</name>
    <dbReference type="NCBI Taxonomy" id="3075598"/>
    <lineage>
        <taxon>Bacteria</taxon>
        <taxon>Pseudomonadati</taxon>
        <taxon>Rhodothermota</taxon>
        <taxon>Rhodothermia</taxon>
        <taxon>Rhodothermales</taxon>
        <taxon>Rubricoccaceae</taxon>
        <taxon>Rubrivirga</taxon>
    </lineage>
</organism>